<protein>
    <submittedName>
        <fullName evidence="7">Cytochrome c oxidase assembly protein</fullName>
    </submittedName>
</protein>
<dbReference type="InterPro" id="IPR019108">
    <property type="entry name" value="Caa3_assmbl_CtaG-rel"/>
</dbReference>
<keyword evidence="4 6" id="KW-1133">Transmembrane helix</keyword>
<feature type="transmembrane region" description="Helical" evidence="6">
    <location>
        <begin position="222"/>
        <end position="243"/>
    </location>
</feature>
<gene>
    <name evidence="7" type="ORF">NC799_14745</name>
</gene>
<evidence type="ECO:0000256" key="3">
    <source>
        <dbReference type="ARBA" id="ARBA00022692"/>
    </source>
</evidence>
<sequence length="305" mass="34681">MRRILGALTTFIAIAIVYPSKSFAHKSDVRGDGSGDLFQHYTWVEIWNPLLLILLVIVFCGYLMFVRKTSEGFRSLKVISFLLGLLVTYFSLAGPLAILANNLILSAHMMQQSVMYIVMPALILLGMPKEFYTILDKAILDRPFIRILKNPLVNLLLFNALWSFYHIPQIYEYFLAHELQLELLHIVINSAAFLMWVHVLAPEDYFNEMSYLKKIGYMFANGMLITPACALIIFAGDVLYPSINDAPLLYSWLTPLYDQQLGGVIMKIVQEVAYAIVIGILFFKWAGFEKGTVNKIDPLPKNVID</sequence>
<feature type="transmembrane region" description="Helical" evidence="6">
    <location>
        <begin position="152"/>
        <end position="171"/>
    </location>
</feature>
<dbReference type="Pfam" id="PF09678">
    <property type="entry name" value="Caa3_CtaG"/>
    <property type="match status" value="1"/>
</dbReference>
<keyword evidence="5 6" id="KW-0472">Membrane</keyword>
<keyword evidence="8" id="KW-1185">Reference proteome</keyword>
<dbReference type="GO" id="GO:0005886">
    <property type="term" value="C:plasma membrane"/>
    <property type="evidence" value="ECO:0007669"/>
    <property type="project" value="UniProtKB-SubCell"/>
</dbReference>
<dbReference type="Proteomes" id="UP001145069">
    <property type="component" value="Unassembled WGS sequence"/>
</dbReference>
<feature type="transmembrane region" description="Helical" evidence="6">
    <location>
        <begin position="183"/>
        <end position="201"/>
    </location>
</feature>
<reference evidence="7" key="1">
    <citation type="submission" date="2022-06" db="EMBL/GenBank/DDBJ databases">
        <title>Aquibacillus sp. a new bacterium isolated from soil saline samples.</title>
        <authorList>
            <person name="Galisteo C."/>
            <person name="De La Haba R."/>
            <person name="Sanchez-Porro C."/>
            <person name="Ventosa A."/>
        </authorList>
    </citation>
    <scope>NUCLEOTIDE SEQUENCE</scope>
    <source>
        <strain evidence="7">3ASR75-54</strain>
    </source>
</reference>
<comment type="subcellular location">
    <subcellularLocation>
        <location evidence="1">Cell membrane</location>
        <topology evidence="1">Multi-pass membrane protein</topology>
    </subcellularLocation>
</comment>
<comment type="caution">
    <text evidence="7">The sequence shown here is derived from an EMBL/GenBank/DDBJ whole genome shotgun (WGS) entry which is preliminary data.</text>
</comment>
<accession>A0A9X3WGT0</accession>
<evidence type="ECO:0000256" key="1">
    <source>
        <dbReference type="ARBA" id="ARBA00004651"/>
    </source>
</evidence>
<dbReference type="AlphaFoldDB" id="A0A9X3WGT0"/>
<proteinExistence type="predicted"/>
<dbReference type="EMBL" id="JAMQKC010000020">
    <property type="protein sequence ID" value="MDC3418146.1"/>
    <property type="molecule type" value="Genomic_DNA"/>
</dbReference>
<feature type="transmembrane region" description="Helical" evidence="6">
    <location>
        <begin position="46"/>
        <end position="66"/>
    </location>
</feature>
<feature type="transmembrane region" description="Helical" evidence="6">
    <location>
        <begin position="263"/>
        <end position="283"/>
    </location>
</feature>
<feature type="transmembrane region" description="Helical" evidence="6">
    <location>
        <begin position="78"/>
        <end position="101"/>
    </location>
</feature>
<evidence type="ECO:0000313" key="8">
    <source>
        <dbReference type="Proteomes" id="UP001145069"/>
    </source>
</evidence>
<evidence type="ECO:0000256" key="5">
    <source>
        <dbReference type="ARBA" id="ARBA00023136"/>
    </source>
</evidence>
<evidence type="ECO:0000313" key="7">
    <source>
        <dbReference type="EMBL" id="MDC3418146.1"/>
    </source>
</evidence>
<organism evidence="7 8">
    <name type="scientific">Aquibacillus salsiterrae</name>
    <dbReference type="NCBI Taxonomy" id="2950439"/>
    <lineage>
        <taxon>Bacteria</taxon>
        <taxon>Bacillati</taxon>
        <taxon>Bacillota</taxon>
        <taxon>Bacilli</taxon>
        <taxon>Bacillales</taxon>
        <taxon>Bacillaceae</taxon>
        <taxon>Aquibacillus</taxon>
    </lineage>
</organism>
<name>A0A9X3WGT0_9BACI</name>
<evidence type="ECO:0000256" key="2">
    <source>
        <dbReference type="ARBA" id="ARBA00022475"/>
    </source>
</evidence>
<evidence type="ECO:0000256" key="6">
    <source>
        <dbReference type="SAM" id="Phobius"/>
    </source>
</evidence>
<evidence type="ECO:0000256" key="4">
    <source>
        <dbReference type="ARBA" id="ARBA00022989"/>
    </source>
</evidence>
<keyword evidence="3 6" id="KW-0812">Transmembrane</keyword>
<dbReference type="RefSeq" id="WP_272447209.1">
    <property type="nucleotide sequence ID" value="NZ_JAMQKC010000020.1"/>
</dbReference>
<keyword evidence="2" id="KW-1003">Cell membrane</keyword>
<feature type="transmembrane region" description="Helical" evidence="6">
    <location>
        <begin position="113"/>
        <end position="132"/>
    </location>
</feature>